<organism evidence="3 4">
    <name type="scientific">Drosophila lebanonensis</name>
    <name type="common">Fruit fly</name>
    <name type="synonym">Scaptodrosophila lebanonensis</name>
    <dbReference type="NCBI Taxonomy" id="7225"/>
    <lineage>
        <taxon>Eukaryota</taxon>
        <taxon>Metazoa</taxon>
        <taxon>Ecdysozoa</taxon>
        <taxon>Arthropoda</taxon>
        <taxon>Hexapoda</taxon>
        <taxon>Insecta</taxon>
        <taxon>Pterygota</taxon>
        <taxon>Neoptera</taxon>
        <taxon>Endopterygota</taxon>
        <taxon>Diptera</taxon>
        <taxon>Brachycera</taxon>
        <taxon>Muscomorpha</taxon>
        <taxon>Ephydroidea</taxon>
        <taxon>Drosophilidae</taxon>
        <taxon>Scaptodrosophila</taxon>
    </lineage>
</organism>
<feature type="domain" description="N-acetyltransferase" evidence="2">
    <location>
        <begin position="668"/>
        <end position="798"/>
    </location>
</feature>
<evidence type="ECO:0000259" key="2">
    <source>
        <dbReference type="PROSITE" id="PS51186"/>
    </source>
</evidence>
<dbReference type="InterPro" id="IPR000182">
    <property type="entry name" value="GNAT_dom"/>
</dbReference>
<dbReference type="SUPFAM" id="SSF55729">
    <property type="entry name" value="Acyl-CoA N-acyltransferases (Nat)"/>
    <property type="match status" value="1"/>
</dbReference>
<evidence type="ECO:0000313" key="4">
    <source>
        <dbReference type="RefSeq" id="XP_030383889.1"/>
    </source>
</evidence>
<dbReference type="Gene3D" id="3.40.630.30">
    <property type="match status" value="1"/>
</dbReference>
<reference evidence="4" key="1">
    <citation type="submission" date="2025-08" db="UniProtKB">
        <authorList>
            <consortium name="RefSeq"/>
        </authorList>
    </citation>
    <scope>IDENTIFICATION</scope>
    <source>
        <strain evidence="4">11010-0011.00</strain>
        <tissue evidence="4">Whole body</tissue>
    </source>
</reference>
<dbReference type="Proteomes" id="UP000504634">
    <property type="component" value="Unplaced"/>
</dbReference>
<keyword evidence="3" id="KW-1185">Reference proteome</keyword>
<feature type="region of interest" description="Disordered" evidence="1">
    <location>
        <begin position="401"/>
        <end position="424"/>
    </location>
</feature>
<protein>
    <submittedName>
        <fullName evidence="4">Cysteine-rich protein 2-binding protein</fullName>
    </submittedName>
</protein>
<sequence>MSLPKAPEQKLINCSYCEARIDDDNYLECQECNQCVQIKCLQRSSTPGDLLGDVFFDFTCIKCVRAAVEKTGTTSTAASQPQSEILLRQRMPWLLVLSLSLYNLSIKSKGLSHHGYFHWRTHIISFVDKNWNYLFGPRVRRRKQWAGSVSGTLSHNSPEYFQSGVDVFQEHGWWKLAKDQTPRKVQEQYEQKQQLRQQQRLERRLQPADEQSCDSDVSVTDNLNDVKPLNVVIAPEEALQTALPGESCARAIPYMGRPPKMVPQPEKEAVKLLKPEPPPDQEPQQQQLNPVQASLLDFLTENLGGDDLTMFNSLPGIMPEPLIGAGKSDFFMTEALLEAPAPSMGLFEMETNFNLPPTVANSATDRGTYYAAQQSEPPISDNACSSMELSTAAIYEEDDMMKSSAQSDHTDTEQETEDGAYQQPRIVQITNYQAKTTNPEELERKQQLLEVDHIKEEAIEETPEDAEEEETLTTKSTVLEPCKPSGFIRQPRRNWPWLAESSNTDDTNETSAENLTLMSVYEEQELHLQLQKFFTLEQEGLPIDIPAYVRRLYRKLCVRKWKREHNRPIFNLDEYIDPTIRARRQFEQRQEQILDRYQLITHSYQNANTSFYARITGSIQYEFFESPYSKRVLHPFIFRSKEIGPPWLRLMCELQHRVNGEHPTRSTIDFCYVRPQHIAAVNALLQSAFWPGIDVSDCLSYPDYSVVALYKKLVVGCGFLVPDVGYNEAYITFMAVRPHWQRSGIATYMLYHLIQTCQSKDITLHVSASNTAVLLYQKFGFKMEEIVLGFYDKYLPLDSKESRKAFFLRLSH</sequence>
<evidence type="ECO:0000313" key="3">
    <source>
        <dbReference type="Proteomes" id="UP000504634"/>
    </source>
</evidence>
<accession>A0A6J2U6D8</accession>
<dbReference type="SUPFAM" id="SSF57903">
    <property type="entry name" value="FYVE/PHD zinc finger"/>
    <property type="match status" value="1"/>
</dbReference>
<name>A0A6J2U6D8_DROLE</name>
<evidence type="ECO:0000256" key="1">
    <source>
        <dbReference type="SAM" id="MobiDB-lite"/>
    </source>
</evidence>
<proteinExistence type="predicted"/>
<dbReference type="InterPro" id="IPR016181">
    <property type="entry name" value="Acyl_CoA_acyltransferase"/>
</dbReference>
<dbReference type="PANTHER" id="PTHR20916">
    <property type="entry name" value="CYSTEINE AND GLYCINE-RICH PROTEIN 2 BINDING PROTEIN"/>
    <property type="match status" value="1"/>
</dbReference>
<dbReference type="InterPro" id="IPR011011">
    <property type="entry name" value="Znf_FYVE_PHD"/>
</dbReference>
<dbReference type="GeneID" id="115631314"/>
<dbReference type="PROSITE" id="PS51186">
    <property type="entry name" value="GNAT"/>
    <property type="match status" value="1"/>
</dbReference>
<dbReference type="CTD" id="35113"/>
<dbReference type="RefSeq" id="XP_030383889.1">
    <property type="nucleotide sequence ID" value="XM_030528029.1"/>
</dbReference>
<dbReference type="PANTHER" id="PTHR20916:SF26">
    <property type="entry name" value="CYSTEINE-RICH PROTEIN 2-BINDING PROTEIN"/>
    <property type="match status" value="1"/>
</dbReference>
<dbReference type="Gene3D" id="3.90.980.20">
    <property type="match status" value="1"/>
</dbReference>
<dbReference type="AlphaFoldDB" id="A0A6J2U6D8"/>
<dbReference type="GO" id="GO:0004402">
    <property type="term" value="F:histone acetyltransferase activity"/>
    <property type="evidence" value="ECO:0007669"/>
    <property type="project" value="TreeGrafter"/>
</dbReference>
<gene>
    <name evidence="4" type="primary">LOC115631314</name>
</gene>
<dbReference type="OrthoDB" id="4080456at2759"/>
<dbReference type="FunFam" id="3.40.630.30:FF:000013">
    <property type="entry name" value="cysteine-rich protein 2-binding protein-like"/>
    <property type="match status" value="1"/>
</dbReference>
<dbReference type="Pfam" id="PF00583">
    <property type="entry name" value="Acetyltransf_1"/>
    <property type="match status" value="1"/>
</dbReference>
<dbReference type="CDD" id="cd04301">
    <property type="entry name" value="NAT_SF"/>
    <property type="match status" value="1"/>
</dbReference>